<comment type="caution">
    <text evidence="9">The sequence shown here is derived from an EMBL/GenBank/DDBJ whole genome shotgun (WGS) entry which is preliminary data.</text>
</comment>
<name>X1N978_9ZZZZ</name>
<dbReference type="PANTHER" id="PTHR33362">
    <property type="entry name" value="SIALIC ACID TRAP TRANSPORTER PERMEASE PROTEIN SIAT-RELATED"/>
    <property type="match status" value="1"/>
</dbReference>
<keyword evidence="6 7" id="KW-0472">Membrane</keyword>
<feature type="transmembrane region" description="Helical" evidence="7">
    <location>
        <begin position="175"/>
        <end position="194"/>
    </location>
</feature>
<feature type="domain" description="TRAP C4-dicarboxylate transport system permease DctM subunit" evidence="8">
    <location>
        <begin position="39"/>
        <end position="204"/>
    </location>
</feature>
<feature type="transmembrane region" description="Helical" evidence="7">
    <location>
        <begin position="41"/>
        <end position="63"/>
    </location>
</feature>
<evidence type="ECO:0000256" key="7">
    <source>
        <dbReference type="SAM" id="Phobius"/>
    </source>
</evidence>
<keyword evidence="3" id="KW-0997">Cell inner membrane</keyword>
<dbReference type="GO" id="GO:0022857">
    <property type="term" value="F:transmembrane transporter activity"/>
    <property type="evidence" value="ECO:0007669"/>
    <property type="project" value="TreeGrafter"/>
</dbReference>
<protein>
    <recommendedName>
        <fullName evidence="8">TRAP C4-dicarboxylate transport system permease DctM subunit domain-containing protein</fullName>
    </recommendedName>
</protein>
<evidence type="ECO:0000313" key="9">
    <source>
        <dbReference type="EMBL" id="GAI23405.1"/>
    </source>
</evidence>
<dbReference type="InterPro" id="IPR010656">
    <property type="entry name" value="DctM"/>
</dbReference>
<gene>
    <name evidence="9" type="ORF">S06H3_33624</name>
</gene>
<comment type="subcellular location">
    <subcellularLocation>
        <location evidence="1">Cell inner membrane</location>
        <topology evidence="1">Multi-pass membrane protein</topology>
    </subcellularLocation>
</comment>
<dbReference type="PANTHER" id="PTHR33362:SF7">
    <property type="entry name" value="SLL1103 PROTEIN"/>
    <property type="match status" value="1"/>
</dbReference>
<evidence type="ECO:0000256" key="5">
    <source>
        <dbReference type="ARBA" id="ARBA00022989"/>
    </source>
</evidence>
<proteinExistence type="predicted"/>
<dbReference type="GO" id="GO:0005886">
    <property type="term" value="C:plasma membrane"/>
    <property type="evidence" value="ECO:0007669"/>
    <property type="project" value="UniProtKB-SubCell"/>
</dbReference>
<evidence type="ECO:0000256" key="2">
    <source>
        <dbReference type="ARBA" id="ARBA00022475"/>
    </source>
</evidence>
<keyword evidence="2" id="KW-1003">Cell membrane</keyword>
<feature type="transmembrane region" description="Helical" evidence="7">
    <location>
        <begin position="70"/>
        <end position="89"/>
    </location>
</feature>
<keyword evidence="5 7" id="KW-1133">Transmembrane helix</keyword>
<feature type="transmembrane region" description="Helical" evidence="7">
    <location>
        <begin position="142"/>
        <end position="169"/>
    </location>
</feature>
<feature type="transmembrane region" description="Helical" evidence="7">
    <location>
        <begin position="101"/>
        <end position="121"/>
    </location>
</feature>
<dbReference type="EMBL" id="BARV01020086">
    <property type="protein sequence ID" value="GAI23405.1"/>
    <property type="molecule type" value="Genomic_DNA"/>
</dbReference>
<dbReference type="Pfam" id="PF06808">
    <property type="entry name" value="DctM"/>
    <property type="match status" value="1"/>
</dbReference>
<reference evidence="9" key="1">
    <citation type="journal article" date="2014" name="Front. Microbiol.">
        <title>High frequency of phylogenetically diverse reductive dehalogenase-homologous genes in deep subseafloor sedimentary metagenomes.</title>
        <authorList>
            <person name="Kawai M."/>
            <person name="Futagami T."/>
            <person name="Toyoda A."/>
            <person name="Takaki Y."/>
            <person name="Nishi S."/>
            <person name="Hori S."/>
            <person name="Arai W."/>
            <person name="Tsubouchi T."/>
            <person name="Morono Y."/>
            <person name="Uchiyama I."/>
            <person name="Ito T."/>
            <person name="Fujiyama A."/>
            <person name="Inagaki F."/>
            <person name="Takami H."/>
        </authorList>
    </citation>
    <scope>NUCLEOTIDE SEQUENCE</scope>
    <source>
        <strain evidence="9">Expedition CK06-06</strain>
    </source>
</reference>
<sequence length="204" mass="21647">MLLAAIFIIYILIRVRFKPGMAPVIAPEERAGVTGLQLTRMAATSVLPPVFLIFAVMGTLFLGIAGPSEAGAMGAIGSLIVCAIGRRLNWKVLKSALLETLRINSFVLFIVLGGKLFQGVFMRLGGGDVISEALLGLPGGSFGIMVGALVIVWIAGCFMDYLALIYILAPILNPLMIQIGVNPIYFACMFATALQIGNMTPPFA</sequence>
<evidence type="ECO:0000256" key="4">
    <source>
        <dbReference type="ARBA" id="ARBA00022692"/>
    </source>
</evidence>
<evidence type="ECO:0000256" key="1">
    <source>
        <dbReference type="ARBA" id="ARBA00004429"/>
    </source>
</evidence>
<keyword evidence="4 7" id="KW-0812">Transmembrane</keyword>
<dbReference type="InterPro" id="IPR004681">
    <property type="entry name" value="TRAP_DctM"/>
</dbReference>
<accession>X1N978</accession>
<evidence type="ECO:0000256" key="6">
    <source>
        <dbReference type="ARBA" id="ARBA00023136"/>
    </source>
</evidence>
<dbReference type="AlphaFoldDB" id="X1N978"/>
<organism evidence="9">
    <name type="scientific">marine sediment metagenome</name>
    <dbReference type="NCBI Taxonomy" id="412755"/>
    <lineage>
        <taxon>unclassified sequences</taxon>
        <taxon>metagenomes</taxon>
        <taxon>ecological metagenomes</taxon>
    </lineage>
</organism>
<evidence type="ECO:0000256" key="3">
    <source>
        <dbReference type="ARBA" id="ARBA00022519"/>
    </source>
</evidence>
<evidence type="ECO:0000259" key="8">
    <source>
        <dbReference type="Pfam" id="PF06808"/>
    </source>
</evidence>